<evidence type="ECO:0000313" key="2">
    <source>
        <dbReference type="EMBL" id="NGN44405.1"/>
    </source>
</evidence>
<accession>A0A7C9V9N8</accession>
<dbReference type="AlphaFoldDB" id="A0A7C9V9N8"/>
<gene>
    <name evidence="2" type="ORF">G6N74_25355</name>
</gene>
<organism evidence="2 3">
    <name type="scientific">Mesorhizobium zhangyense</name>
    <dbReference type="NCBI Taxonomy" id="1776730"/>
    <lineage>
        <taxon>Bacteria</taxon>
        <taxon>Pseudomonadati</taxon>
        <taxon>Pseudomonadota</taxon>
        <taxon>Alphaproteobacteria</taxon>
        <taxon>Hyphomicrobiales</taxon>
        <taxon>Phyllobacteriaceae</taxon>
        <taxon>Mesorhizobium</taxon>
    </lineage>
</organism>
<evidence type="ECO:0000313" key="3">
    <source>
        <dbReference type="Proteomes" id="UP000481252"/>
    </source>
</evidence>
<protein>
    <submittedName>
        <fullName evidence="2">Uncharacterized protein</fullName>
    </submittedName>
</protein>
<dbReference type="EMBL" id="JAAKZG010000015">
    <property type="protein sequence ID" value="NGN44405.1"/>
    <property type="molecule type" value="Genomic_DNA"/>
</dbReference>
<evidence type="ECO:0000256" key="1">
    <source>
        <dbReference type="SAM" id="SignalP"/>
    </source>
</evidence>
<feature type="chain" id="PRO_5028921494" evidence="1">
    <location>
        <begin position="23"/>
        <end position="175"/>
    </location>
</feature>
<feature type="signal peptide" evidence="1">
    <location>
        <begin position="1"/>
        <end position="22"/>
    </location>
</feature>
<dbReference type="RefSeq" id="WP_165120791.1">
    <property type="nucleotide sequence ID" value="NZ_JAAKZG010000015.1"/>
</dbReference>
<dbReference type="Proteomes" id="UP000481252">
    <property type="component" value="Unassembled WGS sequence"/>
</dbReference>
<keyword evidence="1" id="KW-0732">Signal</keyword>
<reference evidence="2 3" key="1">
    <citation type="submission" date="2020-02" db="EMBL/GenBank/DDBJ databases">
        <title>Genome sequence of the type strain CGMCC 1.15528 of Mesorhizobium zhangyense.</title>
        <authorList>
            <person name="Gao J."/>
            <person name="Sun J."/>
        </authorList>
    </citation>
    <scope>NUCLEOTIDE SEQUENCE [LARGE SCALE GENOMIC DNA]</scope>
    <source>
        <strain evidence="2 3">CGMCC 1.15528</strain>
    </source>
</reference>
<sequence>MTSRATAKILLFMLFITVWALAATTARAQLADGWRFGNGSNGQFTASVFSTNTMSTDSSRVIEYHPVFTIGCRAGANPGWTQSIQLRESLSRRQAIDLELRIDGSAFSEQWTLGFQNRSFYTDGDAAVARLLGASRFRAVWRISFLSGNGEADFNLTGIRDALTKIAASCGVPLP</sequence>
<comment type="caution">
    <text evidence="2">The sequence shown here is derived from an EMBL/GenBank/DDBJ whole genome shotgun (WGS) entry which is preliminary data.</text>
</comment>
<keyword evidence="3" id="KW-1185">Reference proteome</keyword>
<proteinExistence type="predicted"/>
<name>A0A7C9V9N8_9HYPH</name>